<evidence type="ECO:0000256" key="8">
    <source>
        <dbReference type="ARBA" id="ARBA00031306"/>
    </source>
</evidence>
<feature type="binding site" evidence="11">
    <location>
        <position position="264"/>
    </location>
    <ligand>
        <name>Mg(2+)</name>
        <dbReference type="ChEBI" id="CHEBI:18420"/>
    </ligand>
</feature>
<dbReference type="InterPro" id="IPR024932">
    <property type="entry name" value="ApbE"/>
</dbReference>
<dbReference type="PANTHER" id="PTHR30040:SF2">
    <property type="entry name" value="FAD:PROTEIN FMN TRANSFERASE"/>
    <property type="match status" value="1"/>
</dbReference>
<keyword evidence="13" id="KW-1185">Reference proteome</keyword>
<comment type="catalytic activity">
    <reaction evidence="9 10">
        <text>L-threonyl-[protein] + FAD = FMN-L-threonyl-[protein] + AMP + H(+)</text>
        <dbReference type="Rhea" id="RHEA:36847"/>
        <dbReference type="Rhea" id="RHEA-COMP:11060"/>
        <dbReference type="Rhea" id="RHEA-COMP:11061"/>
        <dbReference type="ChEBI" id="CHEBI:15378"/>
        <dbReference type="ChEBI" id="CHEBI:30013"/>
        <dbReference type="ChEBI" id="CHEBI:57692"/>
        <dbReference type="ChEBI" id="CHEBI:74257"/>
        <dbReference type="ChEBI" id="CHEBI:456215"/>
        <dbReference type="EC" id="2.7.1.180"/>
    </reaction>
</comment>
<evidence type="ECO:0000256" key="1">
    <source>
        <dbReference type="ARBA" id="ARBA00011955"/>
    </source>
</evidence>
<keyword evidence="4 10" id="KW-0808">Transferase</keyword>
<keyword evidence="7 10" id="KW-0460">Magnesium</keyword>
<evidence type="ECO:0000313" key="12">
    <source>
        <dbReference type="EMBL" id="RDU24921.1"/>
    </source>
</evidence>
<gene>
    <name evidence="12" type="ORF">DWV06_01450</name>
</gene>
<dbReference type="Pfam" id="PF02424">
    <property type="entry name" value="ApbE"/>
    <property type="match status" value="1"/>
</dbReference>
<dbReference type="OrthoDB" id="9778595at2"/>
<evidence type="ECO:0000256" key="4">
    <source>
        <dbReference type="ARBA" id="ARBA00022679"/>
    </source>
</evidence>
<feature type="binding site" evidence="11">
    <location>
        <position position="260"/>
    </location>
    <ligand>
        <name>Mg(2+)</name>
        <dbReference type="ChEBI" id="CHEBI:18420"/>
    </ligand>
</feature>
<evidence type="ECO:0000256" key="6">
    <source>
        <dbReference type="ARBA" id="ARBA00022827"/>
    </source>
</evidence>
<dbReference type="AlphaFoldDB" id="A0A371AZD4"/>
<sequence>MYKETKFYKMGTVISNRVFGKHVDEVLLAAFQEVERLEGMLSRFISNSEISKMNHLSGIGYQQVSSETYELLSNGVNFSKLSNGCFDITIGPLVDFWRQSKSNRTQPNHYELKSILPLVNFIDIEFDECKKTVALKKAGQSIDIGGIGKGYAADKVIEVFKKYGMESGFTNFGGNVAVMGVKPDNSPWNIGIRHPRKENSIIGVVSVTDKSVVTSGDYQRYFIDNKGNRYHHILNPCTGYPSESGLISVTVLADSSMEADALSTIIFISGLSNVKKYLNVFPGIEVILIDKELNVYISSGIKDCFKTTKNIEVNIL</sequence>
<dbReference type="PANTHER" id="PTHR30040">
    <property type="entry name" value="THIAMINE BIOSYNTHESIS LIPOPROTEIN APBE"/>
    <property type="match status" value="1"/>
</dbReference>
<evidence type="ECO:0000256" key="7">
    <source>
        <dbReference type="ARBA" id="ARBA00022842"/>
    </source>
</evidence>
<comment type="similarity">
    <text evidence="10">Belongs to the ApbE family.</text>
</comment>
<evidence type="ECO:0000256" key="5">
    <source>
        <dbReference type="ARBA" id="ARBA00022723"/>
    </source>
</evidence>
<protein>
    <recommendedName>
        <fullName evidence="2 10">FAD:protein FMN transferase</fullName>
        <ecNumber evidence="1 10">2.7.1.180</ecNumber>
    </recommendedName>
    <alternativeName>
        <fullName evidence="8 10">Flavin transferase</fullName>
    </alternativeName>
</protein>
<dbReference type="EC" id="2.7.1.180" evidence="1 10"/>
<keyword evidence="6 10" id="KW-0274">FAD</keyword>
<accession>A0A371AZD4</accession>
<evidence type="ECO:0000256" key="9">
    <source>
        <dbReference type="ARBA" id="ARBA00048540"/>
    </source>
</evidence>
<evidence type="ECO:0000256" key="2">
    <source>
        <dbReference type="ARBA" id="ARBA00016337"/>
    </source>
</evidence>
<keyword evidence="3 10" id="KW-0285">Flavoprotein</keyword>
<evidence type="ECO:0000256" key="10">
    <source>
        <dbReference type="PIRNR" id="PIRNR006268"/>
    </source>
</evidence>
<dbReference type="GO" id="GO:0046872">
    <property type="term" value="F:metal ion binding"/>
    <property type="evidence" value="ECO:0007669"/>
    <property type="project" value="UniProtKB-UniRule"/>
</dbReference>
<dbReference type="SUPFAM" id="SSF143631">
    <property type="entry name" value="ApbE-like"/>
    <property type="match status" value="1"/>
</dbReference>
<organism evidence="12 13">
    <name type="scientific">Anaerosacchariphilus polymeriproducens</name>
    <dbReference type="NCBI Taxonomy" id="1812858"/>
    <lineage>
        <taxon>Bacteria</taxon>
        <taxon>Bacillati</taxon>
        <taxon>Bacillota</taxon>
        <taxon>Clostridia</taxon>
        <taxon>Lachnospirales</taxon>
        <taxon>Lachnospiraceae</taxon>
        <taxon>Anaerosacchariphilus</taxon>
    </lineage>
</organism>
<proteinExistence type="inferred from homology"/>
<feature type="binding site" evidence="11">
    <location>
        <position position="146"/>
    </location>
    <ligand>
        <name>Mg(2+)</name>
        <dbReference type="ChEBI" id="CHEBI:18420"/>
    </ligand>
</feature>
<evidence type="ECO:0000256" key="3">
    <source>
        <dbReference type="ARBA" id="ARBA00022630"/>
    </source>
</evidence>
<reference evidence="12 13" key="1">
    <citation type="submission" date="2018-07" db="EMBL/GenBank/DDBJ databases">
        <title>Anaerosacharophilus polymeroproducens gen. nov. sp. nov., an anaerobic bacterium isolated from salt field.</title>
        <authorList>
            <person name="Kim W."/>
            <person name="Yang S.-H."/>
            <person name="Oh J."/>
            <person name="Lee J.-H."/>
            <person name="Kwon K.K."/>
        </authorList>
    </citation>
    <scope>NUCLEOTIDE SEQUENCE [LARGE SCALE GENOMIC DNA]</scope>
    <source>
        <strain evidence="12 13">MCWD5</strain>
    </source>
</reference>
<comment type="cofactor">
    <cofactor evidence="11">
        <name>Mg(2+)</name>
        <dbReference type="ChEBI" id="CHEBI:18420"/>
    </cofactor>
    <cofactor evidence="11">
        <name>Mn(2+)</name>
        <dbReference type="ChEBI" id="CHEBI:29035"/>
    </cofactor>
    <text evidence="11">Magnesium. Can also use manganese.</text>
</comment>
<dbReference type="EMBL" id="QRCT01000009">
    <property type="protein sequence ID" value="RDU24921.1"/>
    <property type="molecule type" value="Genomic_DNA"/>
</dbReference>
<keyword evidence="5 10" id="KW-0479">Metal-binding</keyword>
<dbReference type="GO" id="GO:0016740">
    <property type="term" value="F:transferase activity"/>
    <property type="evidence" value="ECO:0007669"/>
    <property type="project" value="UniProtKB-UniRule"/>
</dbReference>
<evidence type="ECO:0000256" key="11">
    <source>
        <dbReference type="PIRSR" id="PIRSR006268-2"/>
    </source>
</evidence>
<comment type="caution">
    <text evidence="12">The sequence shown here is derived from an EMBL/GenBank/DDBJ whole genome shotgun (WGS) entry which is preliminary data.</text>
</comment>
<name>A0A371AZD4_9FIRM</name>
<dbReference type="Gene3D" id="3.10.520.10">
    <property type="entry name" value="ApbE-like domains"/>
    <property type="match status" value="1"/>
</dbReference>
<dbReference type="PIRSF" id="PIRSF006268">
    <property type="entry name" value="ApbE"/>
    <property type="match status" value="1"/>
</dbReference>
<dbReference type="InterPro" id="IPR003374">
    <property type="entry name" value="ApbE-like_sf"/>
</dbReference>
<dbReference type="Proteomes" id="UP000255036">
    <property type="component" value="Unassembled WGS sequence"/>
</dbReference>
<evidence type="ECO:0000313" key="13">
    <source>
        <dbReference type="Proteomes" id="UP000255036"/>
    </source>
</evidence>